<dbReference type="Proteomes" id="UP000887565">
    <property type="component" value="Unplaced"/>
</dbReference>
<accession>A0A915I5X6</accession>
<keyword evidence="1" id="KW-1185">Reference proteome</keyword>
<protein>
    <submittedName>
        <fullName evidence="2">Uncharacterized protein</fullName>
    </submittedName>
</protein>
<reference evidence="2" key="1">
    <citation type="submission" date="2022-11" db="UniProtKB">
        <authorList>
            <consortium name="WormBaseParasite"/>
        </authorList>
    </citation>
    <scope>IDENTIFICATION</scope>
</reference>
<dbReference type="AlphaFoldDB" id="A0A915I5X6"/>
<dbReference type="WBParaSite" id="nRc.2.0.1.t09260-RA">
    <property type="protein sequence ID" value="nRc.2.0.1.t09260-RA"/>
    <property type="gene ID" value="nRc.2.0.1.g09260"/>
</dbReference>
<organism evidence="1 2">
    <name type="scientific">Romanomermis culicivorax</name>
    <name type="common">Nematode worm</name>
    <dbReference type="NCBI Taxonomy" id="13658"/>
    <lineage>
        <taxon>Eukaryota</taxon>
        <taxon>Metazoa</taxon>
        <taxon>Ecdysozoa</taxon>
        <taxon>Nematoda</taxon>
        <taxon>Enoplea</taxon>
        <taxon>Dorylaimia</taxon>
        <taxon>Mermithida</taxon>
        <taxon>Mermithoidea</taxon>
        <taxon>Mermithidae</taxon>
        <taxon>Romanomermis</taxon>
    </lineage>
</organism>
<name>A0A915I5X6_ROMCU</name>
<evidence type="ECO:0000313" key="1">
    <source>
        <dbReference type="Proteomes" id="UP000887565"/>
    </source>
</evidence>
<sequence>MAATRYYANFVDELLIGRTVLADKNANNNDDDDDDHGNNIRVRTHGSFEYYRLNYPQESLIPYKKNVDFRADFAFHIITSNA</sequence>
<evidence type="ECO:0000313" key="2">
    <source>
        <dbReference type="WBParaSite" id="nRc.2.0.1.t09260-RA"/>
    </source>
</evidence>
<proteinExistence type="predicted"/>